<keyword evidence="8" id="KW-0812">Transmembrane</keyword>
<accession>D3PYC4</accession>
<keyword evidence="5 10" id="KW-0418">Kinase</keyword>
<evidence type="ECO:0000256" key="1">
    <source>
        <dbReference type="ARBA" id="ARBA00012513"/>
    </source>
</evidence>
<organism evidence="10 11">
    <name type="scientific">Stackebrandtia nassauensis (strain DSM 44728 / CIP 108903 / NRRL B-16338 / NBRC 102104 / LLR-40K-21)</name>
    <dbReference type="NCBI Taxonomy" id="446470"/>
    <lineage>
        <taxon>Bacteria</taxon>
        <taxon>Bacillati</taxon>
        <taxon>Actinomycetota</taxon>
        <taxon>Actinomycetes</taxon>
        <taxon>Glycomycetales</taxon>
        <taxon>Glycomycetaceae</taxon>
        <taxon>Stackebrandtia</taxon>
    </lineage>
</organism>
<dbReference type="EC" id="2.7.11.1" evidence="1"/>
<dbReference type="OrthoDB" id="9762169at2"/>
<dbReference type="GO" id="GO:0005524">
    <property type="term" value="F:ATP binding"/>
    <property type="evidence" value="ECO:0007669"/>
    <property type="project" value="UniProtKB-KW"/>
</dbReference>
<evidence type="ECO:0000256" key="3">
    <source>
        <dbReference type="ARBA" id="ARBA00022679"/>
    </source>
</evidence>
<dbReference type="InterPro" id="IPR008271">
    <property type="entry name" value="Ser/Thr_kinase_AS"/>
</dbReference>
<dbReference type="RefSeq" id="WP_013017062.1">
    <property type="nucleotide sequence ID" value="NC_013947.1"/>
</dbReference>
<dbReference type="Gene3D" id="3.30.200.20">
    <property type="entry name" value="Phosphorylase Kinase, domain 1"/>
    <property type="match status" value="1"/>
</dbReference>
<evidence type="ECO:0000256" key="2">
    <source>
        <dbReference type="ARBA" id="ARBA00022527"/>
    </source>
</evidence>
<keyword evidence="3" id="KW-0808">Transferase</keyword>
<feature type="transmembrane region" description="Helical" evidence="8">
    <location>
        <begin position="391"/>
        <end position="415"/>
    </location>
</feature>
<dbReference type="Proteomes" id="UP000000844">
    <property type="component" value="Chromosome"/>
</dbReference>
<dbReference type="eggNOG" id="COG0515">
    <property type="taxonomic scope" value="Bacteria"/>
</dbReference>
<dbReference type="AlphaFoldDB" id="D3PYC4"/>
<evidence type="ECO:0000256" key="5">
    <source>
        <dbReference type="ARBA" id="ARBA00022777"/>
    </source>
</evidence>
<protein>
    <recommendedName>
        <fullName evidence="1">non-specific serine/threonine protein kinase</fullName>
        <ecNumber evidence="1">2.7.11.1</ecNumber>
    </recommendedName>
</protein>
<feature type="compositionally biased region" description="Low complexity" evidence="7">
    <location>
        <begin position="345"/>
        <end position="357"/>
    </location>
</feature>
<keyword evidence="8" id="KW-1133">Transmembrane helix</keyword>
<dbReference type="HOGENOM" id="CLU_040779_0_0_11"/>
<feature type="compositionally biased region" description="Gly residues" evidence="7">
    <location>
        <begin position="331"/>
        <end position="344"/>
    </location>
</feature>
<dbReference type="Pfam" id="PF00069">
    <property type="entry name" value="Pkinase"/>
    <property type="match status" value="1"/>
</dbReference>
<feature type="compositionally biased region" description="Low complexity" evidence="7">
    <location>
        <begin position="301"/>
        <end position="330"/>
    </location>
</feature>
<keyword evidence="8" id="KW-0472">Membrane</keyword>
<reference evidence="10 11" key="1">
    <citation type="journal article" date="2009" name="Stand. Genomic Sci.">
        <title>Complete genome sequence of Stackebrandtia nassauensis type strain (LLR-40K-21).</title>
        <authorList>
            <person name="Munk C."/>
            <person name="Lapidus A."/>
            <person name="Copeland A."/>
            <person name="Jando M."/>
            <person name="Mayilraj S."/>
            <person name="Glavina Del Rio T."/>
            <person name="Nolan M."/>
            <person name="Chen F."/>
            <person name="Lucas S."/>
            <person name="Tice H."/>
            <person name="Cheng J.F."/>
            <person name="Han C."/>
            <person name="Detter J.C."/>
            <person name="Bruce D."/>
            <person name="Goodwin L."/>
            <person name="Chain P."/>
            <person name="Pitluck S."/>
            <person name="Goker M."/>
            <person name="Ovchinikova G."/>
            <person name="Pati A."/>
            <person name="Ivanova N."/>
            <person name="Mavromatis K."/>
            <person name="Chen A."/>
            <person name="Palaniappan K."/>
            <person name="Land M."/>
            <person name="Hauser L."/>
            <person name="Chang Y.J."/>
            <person name="Jeffries C.D."/>
            <person name="Bristow J."/>
            <person name="Eisen J.A."/>
            <person name="Markowitz V."/>
            <person name="Hugenholtz P."/>
            <person name="Kyrpides N.C."/>
            <person name="Klenk H.P."/>
        </authorList>
    </citation>
    <scope>NUCLEOTIDE SEQUENCE [LARGE SCALE GENOMIC DNA]</scope>
    <source>
        <strain evidence="11">DSM 44728 / CIP 108903 / NRRL B-16338 / NBRC 102104 / LLR-40K-21</strain>
    </source>
</reference>
<evidence type="ECO:0000256" key="6">
    <source>
        <dbReference type="ARBA" id="ARBA00022840"/>
    </source>
</evidence>
<evidence type="ECO:0000256" key="4">
    <source>
        <dbReference type="ARBA" id="ARBA00022741"/>
    </source>
</evidence>
<dbReference type="PROSITE" id="PS50011">
    <property type="entry name" value="PROTEIN_KINASE_DOM"/>
    <property type="match status" value="1"/>
</dbReference>
<keyword evidence="11" id="KW-1185">Reference proteome</keyword>
<evidence type="ECO:0000313" key="10">
    <source>
        <dbReference type="EMBL" id="ADD41491.1"/>
    </source>
</evidence>
<sequence length="416" mass="42048">MEIFAGRYHLVDPIADGGMGSVWRAWDAKRGGYVAAKLLRPSDAASLLRFVREQALRVSHPNVVAPHGWAAEDELVLLTMDLVGGGSAHQLIGDYGAIPVPYAAVLVDQLWSALTEVHAHGIVHRDVKPANLLLEVTGRAAPVLRLADFGIAAVTGQPRLTEASVIVGTPGYLAPEALLDTQPHPTHDVYATGVVAWRLLTGLTPPPEGPAVDPQHPPTNVPAPVWRAVATFTEPDPQQRPSSAADAWRAWREALSAAAVPAVDANRPDAVEVFDQLGPLPDGFAPSGPVRLAPAPPLSPAFGGAQAGAGEAEGVPPSSGAGAGAQPSPGSGAGAEGAPPGSGAGAVSSASGQGQAATGRPTQAVRPSSGAGAGPQLPPTKSMRASGGRRVVLGIALGLAALGAVILAVSLVLLLA</sequence>
<evidence type="ECO:0000313" key="11">
    <source>
        <dbReference type="Proteomes" id="UP000000844"/>
    </source>
</evidence>
<dbReference type="InterPro" id="IPR011009">
    <property type="entry name" value="Kinase-like_dom_sf"/>
</dbReference>
<name>D3PYC4_STANL</name>
<evidence type="ECO:0000256" key="7">
    <source>
        <dbReference type="SAM" id="MobiDB-lite"/>
    </source>
</evidence>
<dbReference type="GO" id="GO:0004674">
    <property type="term" value="F:protein serine/threonine kinase activity"/>
    <property type="evidence" value="ECO:0007669"/>
    <property type="project" value="UniProtKB-KW"/>
</dbReference>
<dbReference type="PANTHER" id="PTHR43289:SF6">
    <property type="entry name" value="SERINE_THREONINE-PROTEIN KINASE NEKL-3"/>
    <property type="match status" value="1"/>
</dbReference>
<dbReference type="CDD" id="cd14014">
    <property type="entry name" value="STKc_PknB_like"/>
    <property type="match status" value="1"/>
</dbReference>
<dbReference type="EMBL" id="CP001778">
    <property type="protein sequence ID" value="ADD41491.1"/>
    <property type="molecule type" value="Genomic_DNA"/>
</dbReference>
<dbReference type="InterPro" id="IPR000719">
    <property type="entry name" value="Prot_kinase_dom"/>
</dbReference>
<dbReference type="KEGG" id="sna:Snas_1794"/>
<dbReference type="STRING" id="446470.Snas_1794"/>
<dbReference type="PANTHER" id="PTHR43289">
    <property type="entry name" value="MITOGEN-ACTIVATED PROTEIN KINASE KINASE KINASE 20-RELATED"/>
    <property type="match status" value="1"/>
</dbReference>
<evidence type="ECO:0000256" key="8">
    <source>
        <dbReference type="SAM" id="Phobius"/>
    </source>
</evidence>
<evidence type="ECO:0000259" key="9">
    <source>
        <dbReference type="PROSITE" id="PS50011"/>
    </source>
</evidence>
<dbReference type="Gene3D" id="1.10.510.10">
    <property type="entry name" value="Transferase(Phosphotransferase) domain 1"/>
    <property type="match status" value="1"/>
</dbReference>
<keyword evidence="6" id="KW-0067">ATP-binding</keyword>
<keyword evidence="2 10" id="KW-0723">Serine/threonine-protein kinase</keyword>
<dbReference type="SMART" id="SM00220">
    <property type="entry name" value="S_TKc"/>
    <property type="match status" value="1"/>
</dbReference>
<proteinExistence type="predicted"/>
<gene>
    <name evidence="10" type="ordered locus">Snas_1794</name>
</gene>
<feature type="domain" description="Protein kinase" evidence="9">
    <location>
        <begin position="8"/>
        <end position="252"/>
    </location>
</feature>
<dbReference type="SUPFAM" id="SSF56112">
    <property type="entry name" value="Protein kinase-like (PK-like)"/>
    <property type="match status" value="1"/>
</dbReference>
<dbReference type="PROSITE" id="PS00108">
    <property type="entry name" value="PROTEIN_KINASE_ST"/>
    <property type="match status" value="1"/>
</dbReference>
<feature type="region of interest" description="Disordered" evidence="7">
    <location>
        <begin position="285"/>
        <end position="384"/>
    </location>
</feature>
<keyword evidence="4" id="KW-0547">Nucleotide-binding</keyword>